<sequence length="79" mass="8639">MLIQFSLTIVGLLVCIGDVAALATLLTWQERAADPISRRQRLLTAVLPVSSLLLLLLLGAVFFLMMLWSPQGFEALLGE</sequence>
<feature type="transmembrane region" description="Helical" evidence="1">
    <location>
        <begin position="6"/>
        <end position="28"/>
    </location>
</feature>
<organism evidence="2 3">
    <name type="scientific">Hymenobacter volaticus</name>
    <dbReference type="NCBI Taxonomy" id="2932254"/>
    <lineage>
        <taxon>Bacteria</taxon>
        <taxon>Pseudomonadati</taxon>
        <taxon>Bacteroidota</taxon>
        <taxon>Cytophagia</taxon>
        <taxon>Cytophagales</taxon>
        <taxon>Hymenobacteraceae</taxon>
        <taxon>Hymenobacter</taxon>
    </lineage>
</organism>
<feature type="transmembrane region" description="Helical" evidence="1">
    <location>
        <begin position="49"/>
        <end position="69"/>
    </location>
</feature>
<dbReference type="RefSeq" id="WP_245119398.1">
    <property type="nucleotide sequence ID" value="NZ_CP095061.1"/>
</dbReference>
<keyword evidence="3" id="KW-1185">Reference proteome</keyword>
<evidence type="ECO:0000256" key="1">
    <source>
        <dbReference type="SAM" id="Phobius"/>
    </source>
</evidence>
<keyword evidence="1" id="KW-0472">Membrane</keyword>
<accession>A0ABY4G3H9</accession>
<keyword evidence="1" id="KW-1133">Transmembrane helix</keyword>
<keyword evidence="1" id="KW-0812">Transmembrane</keyword>
<name>A0ABY4G3H9_9BACT</name>
<dbReference type="EMBL" id="CP095061">
    <property type="protein sequence ID" value="UOQ65391.1"/>
    <property type="molecule type" value="Genomic_DNA"/>
</dbReference>
<reference evidence="2" key="1">
    <citation type="submission" date="2022-04" db="EMBL/GenBank/DDBJ databases">
        <title>Hymenobacter sp. isolated from the air.</title>
        <authorList>
            <person name="Won M."/>
            <person name="Lee C.-M."/>
            <person name="Woen H.-Y."/>
            <person name="Kwon S.-W."/>
        </authorList>
    </citation>
    <scope>NUCLEOTIDE SEQUENCE</scope>
    <source>
        <strain evidence="2">5420S-77</strain>
    </source>
</reference>
<proteinExistence type="predicted"/>
<dbReference type="Proteomes" id="UP000830401">
    <property type="component" value="Chromosome"/>
</dbReference>
<protein>
    <submittedName>
        <fullName evidence="2">Uncharacterized protein</fullName>
    </submittedName>
</protein>
<evidence type="ECO:0000313" key="2">
    <source>
        <dbReference type="EMBL" id="UOQ65391.1"/>
    </source>
</evidence>
<evidence type="ECO:0000313" key="3">
    <source>
        <dbReference type="Proteomes" id="UP000830401"/>
    </source>
</evidence>
<gene>
    <name evidence="2" type="ORF">MUN86_17815</name>
</gene>